<organism evidence="7 8">
    <name type="scientific">Megamonas hypermegale</name>
    <dbReference type="NCBI Taxonomy" id="158847"/>
    <lineage>
        <taxon>Bacteria</taxon>
        <taxon>Bacillati</taxon>
        <taxon>Bacillota</taxon>
        <taxon>Negativicutes</taxon>
        <taxon>Selenomonadales</taxon>
        <taxon>Selenomonadaceae</taxon>
        <taxon>Megamonas</taxon>
    </lineage>
</organism>
<evidence type="ECO:0000256" key="2">
    <source>
        <dbReference type="ARBA" id="ARBA00022679"/>
    </source>
</evidence>
<evidence type="ECO:0000256" key="5">
    <source>
        <dbReference type="ARBA" id="ARBA00022840"/>
    </source>
</evidence>
<dbReference type="GO" id="GO:0009443">
    <property type="term" value="P:pyridoxal 5'-phosphate salvage"/>
    <property type="evidence" value="ECO:0007669"/>
    <property type="project" value="InterPro"/>
</dbReference>
<dbReference type="GO" id="GO:0005524">
    <property type="term" value="F:ATP binding"/>
    <property type="evidence" value="ECO:0007669"/>
    <property type="project" value="UniProtKB-KW"/>
</dbReference>
<dbReference type="Proteomes" id="UP000215383">
    <property type="component" value="Chromosome 1"/>
</dbReference>
<evidence type="ECO:0000256" key="1">
    <source>
        <dbReference type="ARBA" id="ARBA00012104"/>
    </source>
</evidence>
<dbReference type="PANTHER" id="PTHR10534">
    <property type="entry name" value="PYRIDOXAL KINASE"/>
    <property type="match status" value="1"/>
</dbReference>
<dbReference type="GeneID" id="78508139"/>
<keyword evidence="2 7" id="KW-0808">Transferase</keyword>
<evidence type="ECO:0000313" key="7">
    <source>
        <dbReference type="EMBL" id="SNV05452.1"/>
    </source>
</evidence>
<evidence type="ECO:0000259" key="6">
    <source>
        <dbReference type="Pfam" id="PF08543"/>
    </source>
</evidence>
<proteinExistence type="predicted"/>
<dbReference type="RefSeq" id="WP_027889472.1">
    <property type="nucleotide sequence ID" value="NZ_CASFMS010000017.1"/>
</dbReference>
<evidence type="ECO:0000256" key="4">
    <source>
        <dbReference type="ARBA" id="ARBA00022777"/>
    </source>
</evidence>
<keyword evidence="3" id="KW-0547">Nucleotide-binding</keyword>
<evidence type="ECO:0000256" key="3">
    <source>
        <dbReference type="ARBA" id="ARBA00022741"/>
    </source>
</evidence>
<name>A0A239U6H9_9FIRM</name>
<dbReference type="EMBL" id="LT906446">
    <property type="protein sequence ID" value="SNV05452.1"/>
    <property type="molecule type" value="Genomic_DNA"/>
</dbReference>
<dbReference type="InterPro" id="IPR004625">
    <property type="entry name" value="PyrdxlKinase"/>
</dbReference>
<dbReference type="NCBIfam" id="NF005491">
    <property type="entry name" value="PRK07105.1"/>
    <property type="match status" value="1"/>
</dbReference>
<dbReference type="PANTHER" id="PTHR10534:SF2">
    <property type="entry name" value="PYRIDOXAL KINASE"/>
    <property type="match status" value="1"/>
</dbReference>
<dbReference type="GO" id="GO:0005829">
    <property type="term" value="C:cytosol"/>
    <property type="evidence" value="ECO:0007669"/>
    <property type="project" value="TreeGrafter"/>
</dbReference>
<dbReference type="AlphaFoldDB" id="A0A239U6H9"/>
<evidence type="ECO:0000313" key="8">
    <source>
        <dbReference type="Proteomes" id="UP000215383"/>
    </source>
</evidence>
<accession>A0A239U6H9</accession>
<feature type="domain" description="Pyridoxamine kinase/Phosphomethylpyrimidine kinase" evidence="6">
    <location>
        <begin position="73"/>
        <end position="252"/>
    </location>
</feature>
<dbReference type="eggNOG" id="COG2240">
    <property type="taxonomic scope" value="Bacteria"/>
</dbReference>
<keyword evidence="5" id="KW-0067">ATP-binding</keyword>
<dbReference type="SUPFAM" id="SSF53613">
    <property type="entry name" value="Ribokinase-like"/>
    <property type="match status" value="1"/>
</dbReference>
<keyword evidence="8" id="KW-1185">Reference proteome</keyword>
<keyword evidence="4 7" id="KW-0418">Kinase</keyword>
<dbReference type="Gene3D" id="3.40.1190.20">
    <property type="match status" value="1"/>
</dbReference>
<protein>
    <recommendedName>
        <fullName evidence="1">pyridoxal kinase</fullName>
        <ecNumber evidence="1">2.7.1.35</ecNumber>
    </recommendedName>
</protein>
<dbReference type="CDD" id="cd01173">
    <property type="entry name" value="pyridoxal_pyridoxamine_kinase"/>
    <property type="match status" value="1"/>
</dbReference>
<reference evidence="7 8" key="1">
    <citation type="submission" date="2017-06" db="EMBL/GenBank/DDBJ databases">
        <authorList>
            <consortium name="Pathogen Informatics"/>
        </authorList>
    </citation>
    <scope>NUCLEOTIDE SEQUENCE [LARGE SCALE GENOMIC DNA]</scope>
    <source>
        <strain evidence="7 8">NCTC10570</strain>
    </source>
</reference>
<sequence>MNRQKRIALINDITGFGRCSITVQLPLISAMKIQACPLPTAILSAHTGFPVYYMDDYTRHMEEYMTNWERLNLEFDGIVSGFLSSKKQIGLVLEFAKRFKRENTLFIVDPVMGDGGRLYSSYDEALCLEMRKLLSVADVITPNLTEVCQLLDLSYPDKMPSQEELDKMAKALNAQGPKQIIITGLVDGDTVYNYIYEQGKNSYLQKNKRVPEEHSGTGDAFVAIVAAALVKGESLISAVQKAADFVGKAMLYTNSMQVPWNYGLCFEEYLTELK</sequence>
<dbReference type="EC" id="2.7.1.35" evidence="1"/>
<dbReference type="InterPro" id="IPR013749">
    <property type="entry name" value="PM/HMP-P_kinase-1"/>
</dbReference>
<gene>
    <name evidence="7" type="primary">thiD_2</name>
    <name evidence="7" type="ORF">SAMEA4364220_02162</name>
</gene>
<dbReference type="Pfam" id="PF08543">
    <property type="entry name" value="Phos_pyr_kin"/>
    <property type="match status" value="1"/>
</dbReference>
<dbReference type="GO" id="GO:0008478">
    <property type="term" value="F:pyridoxal kinase activity"/>
    <property type="evidence" value="ECO:0007669"/>
    <property type="project" value="UniProtKB-EC"/>
</dbReference>
<dbReference type="InterPro" id="IPR029056">
    <property type="entry name" value="Ribokinase-like"/>
</dbReference>